<dbReference type="InterPro" id="IPR008979">
    <property type="entry name" value="Galactose-bd-like_sf"/>
</dbReference>
<dbReference type="PROSITE" id="PS50022">
    <property type="entry name" value="FA58C_3"/>
    <property type="match status" value="1"/>
</dbReference>
<evidence type="ECO:0000259" key="11">
    <source>
        <dbReference type="PROSITE" id="PS01225"/>
    </source>
</evidence>
<dbReference type="PANTHER" id="PTHR46806:SF5">
    <property type="entry name" value="F5_8 TYPE C DOMAIN-CONTAINING PROTEIN"/>
    <property type="match status" value="1"/>
</dbReference>
<keyword evidence="7 9" id="KW-1015">Disulfide bond</keyword>
<dbReference type="Proteomes" id="UP001164746">
    <property type="component" value="Chromosome 1"/>
</dbReference>
<evidence type="ECO:0000256" key="1">
    <source>
        <dbReference type="ARBA" id="ARBA00004184"/>
    </source>
</evidence>
<dbReference type="CDD" id="cd00112">
    <property type="entry name" value="LDLa"/>
    <property type="match status" value="1"/>
</dbReference>
<dbReference type="InterPro" id="IPR006207">
    <property type="entry name" value="Cys_knot_C"/>
</dbReference>
<dbReference type="InterPro" id="IPR002172">
    <property type="entry name" value="LDrepeatLR_classA_rpt"/>
</dbReference>
<keyword evidence="8" id="KW-0325">Glycoprotein</keyword>
<comment type="caution">
    <text evidence="9">Lacks conserved residue(s) required for the propagation of feature annotation.</text>
</comment>
<dbReference type="Gene3D" id="2.10.90.10">
    <property type="entry name" value="Cystine-knot cytokines"/>
    <property type="match status" value="1"/>
</dbReference>
<dbReference type="PROSITE" id="PS50068">
    <property type="entry name" value="LDLRA_2"/>
    <property type="match status" value="1"/>
</dbReference>
<dbReference type="Pfam" id="PF13330">
    <property type="entry name" value="Mucin2_WxxW"/>
    <property type="match status" value="6"/>
</dbReference>
<accession>A0ABY7DBK3</accession>
<evidence type="ECO:0000256" key="10">
    <source>
        <dbReference type="PROSITE-ProRule" id="PRU00124"/>
    </source>
</evidence>
<evidence type="ECO:0000259" key="12">
    <source>
        <dbReference type="PROSITE" id="PS50022"/>
    </source>
</evidence>
<keyword evidence="6" id="KW-0472">Membrane</keyword>
<dbReference type="InterPro" id="IPR036055">
    <property type="entry name" value="LDL_receptor-like_sf"/>
</dbReference>
<dbReference type="InterPro" id="IPR029034">
    <property type="entry name" value="Cystine-knot_cytokine"/>
</dbReference>
<gene>
    <name evidence="13" type="ORF">MAR_005919</name>
</gene>
<organism evidence="13 14">
    <name type="scientific">Mya arenaria</name>
    <name type="common">Soft-shell clam</name>
    <dbReference type="NCBI Taxonomy" id="6604"/>
    <lineage>
        <taxon>Eukaryota</taxon>
        <taxon>Metazoa</taxon>
        <taxon>Spiralia</taxon>
        <taxon>Lophotrochozoa</taxon>
        <taxon>Mollusca</taxon>
        <taxon>Bivalvia</taxon>
        <taxon>Autobranchia</taxon>
        <taxon>Heteroconchia</taxon>
        <taxon>Euheterodonta</taxon>
        <taxon>Imparidentia</taxon>
        <taxon>Neoheterodontei</taxon>
        <taxon>Myida</taxon>
        <taxon>Myoidea</taxon>
        <taxon>Myidae</taxon>
        <taxon>Mya</taxon>
    </lineage>
</organism>
<dbReference type="CDD" id="cd00057">
    <property type="entry name" value="FA58C"/>
    <property type="match status" value="1"/>
</dbReference>
<evidence type="ECO:0000256" key="4">
    <source>
        <dbReference type="ARBA" id="ARBA00022729"/>
    </source>
</evidence>
<evidence type="ECO:0000256" key="6">
    <source>
        <dbReference type="ARBA" id="ARBA00023136"/>
    </source>
</evidence>
<evidence type="ECO:0000256" key="8">
    <source>
        <dbReference type="ARBA" id="ARBA00023180"/>
    </source>
</evidence>
<keyword evidence="5" id="KW-0130">Cell adhesion</keyword>
<dbReference type="SUPFAM" id="SSF49785">
    <property type="entry name" value="Galactose-binding domain-like"/>
    <property type="match status" value="1"/>
</dbReference>
<keyword evidence="3" id="KW-0964">Secreted</keyword>
<comment type="subcellular location">
    <subcellularLocation>
        <location evidence="1">Endomembrane system</location>
        <topology evidence="1">Peripheral membrane protein</topology>
    </subcellularLocation>
    <subcellularLocation>
        <location evidence="2">Secreted</location>
    </subcellularLocation>
</comment>
<dbReference type="InterPro" id="IPR050633">
    <property type="entry name" value="Neuropilin_MCO_CoagFactor"/>
</dbReference>
<reference evidence="13" key="1">
    <citation type="submission" date="2022-11" db="EMBL/GenBank/DDBJ databases">
        <title>Centuries of genome instability and evolution in soft-shell clam transmissible cancer (bioRxiv).</title>
        <authorList>
            <person name="Hart S.F.M."/>
            <person name="Yonemitsu M.A."/>
            <person name="Giersch R.M."/>
            <person name="Beal B.F."/>
            <person name="Arriagada G."/>
            <person name="Davis B.W."/>
            <person name="Ostrander E.A."/>
            <person name="Goff S.P."/>
            <person name="Metzger M.J."/>
        </authorList>
    </citation>
    <scope>NUCLEOTIDE SEQUENCE</scope>
    <source>
        <strain evidence="13">MELC-2E11</strain>
        <tissue evidence="13">Siphon/mantle</tissue>
    </source>
</reference>
<dbReference type="SMART" id="SM00041">
    <property type="entry name" value="CT"/>
    <property type="match status" value="1"/>
</dbReference>
<dbReference type="Pfam" id="PF00057">
    <property type="entry name" value="Ldl_recept_a"/>
    <property type="match status" value="1"/>
</dbReference>
<evidence type="ECO:0000256" key="7">
    <source>
        <dbReference type="ARBA" id="ARBA00023157"/>
    </source>
</evidence>
<dbReference type="PROSITE" id="PS01285">
    <property type="entry name" value="FA58C_1"/>
    <property type="match status" value="1"/>
</dbReference>
<name>A0ABY7DBK3_MYAAR</name>
<dbReference type="SMART" id="SM00231">
    <property type="entry name" value="FA58C"/>
    <property type="match status" value="1"/>
</dbReference>
<feature type="disulfide bond" evidence="9">
    <location>
        <begin position="1344"/>
        <end position="1398"/>
    </location>
</feature>
<keyword evidence="4" id="KW-0732">Signal</keyword>
<evidence type="ECO:0000313" key="14">
    <source>
        <dbReference type="Proteomes" id="UP001164746"/>
    </source>
</evidence>
<keyword evidence="14" id="KW-1185">Reference proteome</keyword>
<evidence type="ECO:0000313" key="13">
    <source>
        <dbReference type="EMBL" id="WAQ93448.1"/>
    </source>
</evidence>
<dbReference type="InterPro" id="IPR000421">
    <property type="entry name" value="FA58C"/>
</dbReference>
<dbReference type="Gene3D" id="2.60.120.260">
    <property type="entry name" value="Galactose-binding domain-like"/>
    <property type="match status" value="1"/>
</dbReference>
<dbReference type="PROSITE" id="PS01185">
    <property type="entry name" value="CTCK_1"/>
    <property type="match status" value="1"/>
</dbReference>
<feature type="disulfide bond" evidence="10">
    <location>
        <begin position="420"/>
        <end position="438"/>
    </location>
</feature>
<feature type="disulfide bond" evidence="9">
    <location>
        <begin position="1348"/>
        <end position="1400"/>
    </location>
</feature>
<dbReference type="SUPFAM" id="SSF57424">
    <property type="entry name" value="LDL receptor-like module"/>
    <property type="match status" value="1"/>
</dbReference>
<evidence type="ECO:0000256" key="5">
    <source>
        <dbReference type="ARBA" id="ARBA00022889"/>
    </source>
</evidence>
<feature type="domain" description="CTCK" evidence="11">
    <location>
        <begin position="1307"/>
        <end position="1404"/>
    </location>
</feature>
<dbReference type="Gene3D" id="4.10.400.10">
    <property type="entry name" value="Low-density Lipoprotein Receptor"/>
    <property type="match status" value="1"/>
</dbReference>
<dbReference type="Pfam" id="PF00754">
    <property type="entry name" value="F5_F8_type_C"/>
    <property type="match status" value="1"/>
</dbReference>
<feature type="disulfide bond" evidence="10">
    <location>
        <begin position="413"/>
        <end position="425"/>
    </location>
</feature>
<dbReference type="PROSITE" id="PS01225">
    <property type="entry name" value="CTCK_2"/>
    <property type="match status" value="1"/>
</dbReference>
<evidence type="ECO:0000256" key="2">
    <source>
        <dbReference type="ARBA" id="ARBA00004613"/>
    </source>
</evidence>
<evidence type="ECO:0000256" key="9">
    <source>
        <dbReference type="PROSITE-ProRule" id="PRU00039"/>
    </source>
</evidence>
<dbReference type="InterPro" id="IPR025155">
    <property type="entry name" value="WxxW_domain"/>
</dbReference>
<sequence>MENGLICEDAVNAPIPCSDYKVRYHCECPVVCREKMGMENGHIVTNMITVSSSRDGNLNPASARLNSHGAWTPNHNDQKQYIQVNFLKPILLTGIITQGSENSGSYVTSYKVLFSNDGDIWSPYQDFGQDKNFTGNNNSESMATNWFDHPIRAQYIRVVPLTWQGVIAMRTEFLGCYEGYPSVTTVPQPTFTQSVVTPNTPPTVSNSCIFWDIWVNEGHLTLTSGGDSEPISALQSLSERCTTPIMIDCVRASDELPYDQAGQKVKCDLWNGLQCFNADNSPLCYDYKARLGCLKNTTECLNSVGPTHPATTSTVNKRVLRCFEGLDISACPKDGCSDGLYCDGRQCVTKDKCPCLVDGQILMSGGFKERSNCETCQCIAGEINCEPKKCTPCLQGFSLVINKTTCECSCRSCPPGEFRCGNGECIPQERRCDGIIDCIDDEVGCVSTPMFTPPVYATATPTLPPKSIGTGQPTAIPPGGSTGNPLLVNGTSTTAMLVPVQCNSQWTSWINTDTPDTGDGDRESWTAAQKAAFCQNGKVSRIECMTSDGTASYSSGEIMQCTIEGGAVCLTTDNAPMPCSDFKIRYFSIPTLHPPKVSGGVPTVTQPSGRTQTTNIGSTASMQEKISTAGPGQCKRSWSSWINTDNPDSVDGDRESWTAAQKAAFCPHGKVSRIECRTIDEIASYSSGEIMQCTIEGGAVCLNNDNFPVPCSDYKIKYFCQCTGEPFRIFEFICITWPHKKSIQRVTRVCVNEFFFISLLITIKSDITIQTLVQILPPFKDKCPLVRLSSVLAIGHHGSTQIPLTVTMETGRSNWTAALKAAFCPHGKISRIECRTTDDIASYSSGEIMQCSIEGGAVCLNDDNFPFLCSDYKIKYFCECTAKPILPPPTLTEQSPRTTTIGLRPTVHTTQTHGGPSIAPCLTRWSRWINRDQPDSGGVDIEKMNAHELNKFCPEGRIKGIECVTVDGIASYNSGEMLSCSINNGLECLNDNNFPIACSDYKIRYYCDCEGIFVKAIYKRNDSLSCIVSPFPPHLSIHVTPVPVTQGPCIPEQCLPMVKPVLKEGEELQTVIDATGCCFQYIVVCKSNLCVPPILNCHAPMSLEPAIGESDCCLTYRCMCPTICPTTTKPVCKPGQDAVEIQTRCNCTSFACMTKTLVFPIPGQNTCQYKLADNTTQTYQTGQSWSDGVCTHCACLDKGGVADIGYKTIARPDFCCLDCQPNGCIVNGTIYKDGATMESSKKCYDKLCIFDAKLAMFIVSETRVQCSAYEQLTDCKANEEAYDATGCCMKCLPERNVTSSSLICQTCAPRLVAGNSNHTIGYFTIMDNMEVCKNIEPIPDLLECSGFCNSRSSYSHVMQGFTNRCNCCQATGSETRNVELTCTNGRTITKSYSVPKSCGCSACSGAK</sequence>
<dbReference type="EMBL" id="CP111012">
    <property type="protein sequence ID" value="WAQ93448.1"/>
    <property type="molecule type" value="Genomic_DNA"/>
</dbReference>
<dbReference type="SMART" id="SM00192">
    <property type="entry name" value="LDLa"/>
    <property type="match status" value="1"/>
</dbReference>
<dbReference type="PANTHER" id="PTHR46806">
    <property type="entry name" value="F5/8 TYPE C DOMAIN-CONTAINING PROTEIN"/>
    <property type="match status" value="1"/>
</dbReference>
<proteinExistence type="predicted"/>
<feature type="domain" description="F5/8 type C" evidence="12">
    <location>
        <begin position="32"/>
        <end position="176"/>
    </location>
</feature>
<protein>
    <submittedName>
        <fullName evidence="13">EDIL3-like protein</fullName>
    </submittedName>
</protein>
<evidence type="ECO:0000256" key="3">
    <source>
        <dbReference type="ARBA" id="ARBA00022525"/>
    </source>
</evidence>